<feature type="compositionally biased region" description="Basic and acidic residues" evidence="1">
    <location>
        <begin position="125"/>
        <end position="134"/>
    </location>
</feature>
<dbReference type="Proteomes" id="UP001172778">
    <property type="component" value="Unassembled WGS sequence"/>
</dbReference>
<keyword evidence="3" id="KW-1185">Reference proteome</keyword>
<accession>A0ABT7DUU9</accession>
<feature type="region of interest" description="Disordered" evidence="1">
    <location>
        <begin position="108"/>
        <end position="134"/>
    </location>
</feature>
<reference evidence="2" key="1">
    <citation type="submission" date="2023-03" db="EMBL/GenBank/DDBJ databases">
        <title>Chitinimonas shenzhenensis gen. nov., sp. nov., a novel member of family Burkholderiaceae isolated from activated sludge collected in Shen Zhen, China.</title>
        <authorList>
            <person name="Wang X."/>
        </authorList>
    </citation>
    <scope>NUCLEOTIDE SEQUENCE</scope>
    <source>
        <strain evidence="2">DQS-5</strain>
    </source>
</reference>
<evidence type="ECO:0000256" key="1">
    <source>
        <dbReference type="SAM" id="MobiDB-lite"/>
    </source>
</evidence>
<comment type="caution">
    <text evidence="2">The sequence shown here is derived from an EMBL/GenBank/DDBJ whole genome shotgun (WGS) entry which is preliminary data.</text>
</comment>
<name>A0ABT7DUU9_9NEIS</name>
<gene>
    <name evidence="2" type="ORF">PZA18_05980</name>
</gene>
<organism evidence="2 3">
    <name type="scientific">Parachitinimonas caeni</name>
    <dbReference type="NCBI Taxonomy" id="3031301"/>
    <lineage>
        <taxon>Bacteria</taxon>
        <taxon>Pseudomonadati</taxon>
        <taxon>Pseudomonadota</taxon>
        <taxon>Betaproteobacteria</taxon>
        <taxon>Neisseriales</taxon>
        <taxon>Chitinibacteraceae</taxon>
        <taxon>Parachitinimonas</taxon>
    </lineage>
</organism>
<proteinExistence type="predicted"/>
<sequence>MAHEDLDEGIKKEMCLIANQPIGILGGRPHDFTLGSAPGLPSTLLALLVPAEKTEQLLDFRLTKSARLYHNIAKPAWFLNRMPLPALLDDSGSRCKFAARTITWPSCPTHELDDDNRRRKNPPNRTDRRRCPAI</sequence>
<evidence type="ECO:0000313" key="3">
    <source>
        <dbReference type="Proteomes" id="UP001172778"/>
    </source>
</evidence>
<dbReference type="RefSeq" id="WP_284099894.1">
    <property type="nucleotide sequence ID" value="NZ_JARRAF010000005.1"/>
</dbReference>
<dbReference type="EMBL" id="JARRAF010000005">
    <property type="protein sequence ID" value="MDK2123594.1"/>
    <property type="molecule type" value="Genomic_DNA"/>
</dbReference>
<protein>
    <submittedName>
        <fullName evidence="2">Uncharacterized protein</fullName>
    </submittedName>
</protein>
<evidence type="ECO:0000313" key="2">
    <source>
        <dbReference type="EMBL" id="MDK2123594.1"/>
    </source>
</evidence>